<dbReference type="Pfam" id="PF13873">
    <property type="entry name" value="Myb_DNA-bind_5"/>
    <property type="match status" value="1"/>
</dbReference>
<dbReference type="EMBL" id="CAVLGL010000079">
    <property type="protein sequence ID" value="CAK1585410.1"/>
    <property type="molecule type" value="Genomic_DNA"/>
</dbReference>
<evidence type="ECO:0000256" key="6">
    <source>
        <dbReference type="SAM" id="Coils"/>
    </source>
</evidence>
<dbReference type="AlphaFoldDB" id="A0AAV1KQT2"/>
<evidence type="ECO:0000256" key="3">
    <source>
        <dbReference type="ARBA" id="ARBA00023015"/>
    </source>
</evidence>
<dbReference type="InterPro" id="IPR028002">
    <property type="entry name" value="Myb_DNA-bind_5"/>
</dbReference>
<evidence type="ECO:0000256" key="2">
    <source>
        <dbReference type="ARBA" id="ARBA00016807"/>
    </source>
</evidence>
<keyword evidence="9" id="KW-1185">Reference proteome</keyword>
<feature type="domain" description="Myb/SANT-like DNA-binding" evidence="7">
    <location>
        <begin position="13"/>
        <end position="90"/>
    </location>
</feature>
<reference evidence="8 9" key="1">
    <citation type="submission" date="2023-11" db="EMBL/GenBank/DDBJ databases">
        <authorList>
            <person name="Hedman E."/>
            <person name="Englund M."/>
            <person name="Stromberg M."/>
            <person name="Nyberg Akerstrom W."/>
            <person name="Nylinder S."/>
            <person name="Jareborg N."/>
            <person name="Kallberg Y."/>
            <person name="Kronander E."/>
        </authorList>
    </citation>
    <scope>NUCLEOTIDE SEQUENCE [LARGE SCALE GENOMIC DNA]</scope>
</reference>
<dbReference type="PANTHER" id="PTHR21411">
    <property type="entry name" value="APONTIC"/>
    <property type="match status" value="1"/>
</dbReference>
<organism evidence="8 9">
    <name type="scientific">Parnassius mnemosyne</name>
    <name type="common">clouded apollo</name>
    <dbReference type="NCBI Taxonomy" id="213953"/>
    <lineage>
        <taxon>Eukaryota</taxon>
        <taxon>Metazoa</taxon>
        <taxon>Ecdysozoa</taxon>
        <taxon>Arthropoda</taxon>
        <taxon>Hexapoda</taxon>
        <taxon>Insecta</taxon>
        <taxon>Pterygota</taxon>
        <taxon>Neoptera</taxon>
        <taxon>Endopterygota</taxon>
        <taxon>Lepidoptera</taxon>
        <taxon>Glossata</taxon>
        <taxon>Ditrysia</taxon>
        <taxon>Papilionoidea</taxon>
        <taxon>Papilionidae</taxon>
        <taxon>Parnassiinae</taxon>
        <taxon>Parnassini</taxon>
        <taxon>Parnassius</taxon>
        <taxon>Driopa</taxon>
    </lineage>
</organism>
<comment type="caution">
    <text evidence="8">The sequence shown here is derived from an EMBL/GenBank/DDBJ whole genome shotgun (WGS) entry which is preliminary data.</text>
</comment>
<evidence type="ECO:0000256" key="1">
    <source>
        <dbReference type="ARBA" id="ARBA00011764"/>
    </source>
</evidence>
<dbReference type="PANTHER" id="PTHR21411:SF0">
    <property type="entry name" value="REGULATORY PROTEIN ZESTE"/>
    <property type="match status" value="1"/>
</dbReference>
<evidence type="ECO:0000256" key="4">
    <source>
        <dbReference type="ARBA" id="ARBA00023163"/>
    </source>
</evidence>
<sequence>MANSNGNFIKRKRSANWDALEKSLLKSCMKEFVSIIENKNTDTNTNKSKTIAWQKVMKSFSELNSRVRELAEVKQQWRTMKLDAKKNMSQVKTSIKCTGGGPKPLSPDPETIDILSMIPQEFETDFNVFDSDSITNPVVQSQEQSLVNTPTQDYFITPGDNNENVQENITPLPLKMPTEIVRRKRKLTFNDVNDNKYTAKREERDLTRERNHILVSCIKEEHGLKMKNMLEAHNFIKEEHNLKIQQMLLEKEETQLRVEKLKLEILLLKTNLPQ</sequence>
<evidence type="ECO:0000313" key="9">
    <source>
        <dbReference type="Proteomes" id="UP001314205"/>
    </source>
</evidence>
<name>A0AAV1KQT2_9NEOP</name>
<keyword evidence="6" id="KW-0175">Coiled coil</keyword>
<gene>
    <name evidence="8" type="ORF">PARMNEM_LOCUS6499</name>
</gene>
<dbReference type="Proteomes" id="UP001314205">
    <property type="component" value="Unassembled WGS sequence"/>
</dbReference>
<evidence type="ECO:0000313" key="8">
    <source>
        <dbReference type="EMBL" id="CAK1585410.1"/>
    </source>
</evidence>
<proteinExistence type="predicted"/>
<keyword evidence="4" id="KW-0804">Transcription</keyword>
<comment type="function">
    <text evidence="5">Involved in transvection phenomena (= synapsis-dependent gene expression), where the synaptic pairing of chromosomes carrying genes with which zeste interacts influences the expression of these genes. Zeste binds to DNA and stimulates transcription from a nearby promoter.</text>
</comment>
<keyword evidence="3" id="KW-0805">Transcription regulation</keyword>
<protein>
    <recommendedName>
        <fullName evidence="2">Regulatory protein zeste</fullName>
    </recommendedName>
</protein>
<evidence type="ECO:0000259" key="7">
    <source>
        <dbReference type="Pfam" id="PF13873"/>
    </source>
</evidence>
<evidence type="ECO:0000256" key="5">
    <source>
        <dbReference type="ARBA" id="ARBA00025466"/>
    </source>
</evidence>
<comment type="subunit">
    <text evidence="1">Self-associates forming complexes of several hundred monomers.</text>
</comment>
<feature type="coiled-coil region" evidence="6">
    <location>
        <begin position="237"/>
        <end position="271"/>
    </location>
</feature>
<accession>A0AAV1KQT2</accession>